<sequence>MQAMMDRTVMMLPGGVIEFDGAVEREAGSPTASEYEYRCAEYKYKYEMPAVERQGPPSTAVHASADGCGLLIEAVVCCSVSFRAVS</sequence>
<dbReference type="EMBL" id="ANOG01000006">
    <property type="protein sequence ID" value="EMI23025.1"/>
    <property type="molecule type" value="Genomic_DNA"/>
</dbReference>
<organism evidence="1 2">
    <name type="scientific">Rhodopirellula maiorica SM1</name>
    <dbReference type="NCBI Taxonomy" id="1265738"/>
    <lineage>
        <taxon>Bacteria</taxon>
        <taxon>Pseudomonadati</taxon>
        <taxon>Planctomycetota</taxon>
        <taxon>Planctomycetia</taxon>
        <taxon>Pirellulales</taxon>
        <taxon>Pirellulaceae</taxon>
        <taxon>Novipirellula</taxon>
    </lineage>
</organism>
<reference evidence="1 2" key="1">
    <citation type="journal article" date="2013" name="Mar. Genomics">
        <title>Expression of sulfatases in Rhodopirellula baltica and the diversity of sulfatases in the genus Rhodopirellula.</title>
        <authorList>
            <person name="Wegner C.E."/>
            <person name="Richter-Heitmann T."/>
            <person name="Klindworth A."/>
            <person name="Klockow C."/>
            <person name="Richter M."/>
            <person name="Achstetter T."/>
            <person name="Glockner F.O."/>
            <person name="Harder J."/>
        </authorList>
    </citation>
    <scope>NUCLEOTIDE SEQUENCE [LARGE SCALE GENOMIC DNA]</scope>
    <source>
        <strain evidence="1 2">SM1</strain>
    </source>
</reference>
<gene>
    <name evidence="1" type="ORF">RMSM_00052</name>
</gene>
<keyword evidence="2" id="KW-1185">Reference proteome</keyword>
<proteinExistence type="predicted"/>
<comment type="caution">
    <text evidence="1">The sequence shown here is derived from an EMBL/GenBank/DDBJ whole genome shotgun (WGS) entry which is preliminary data.</text>
</comment>
<evidence type="ECO:0000313" key="1">
    <source>
        <dbReference type="EMBL" id="EMI23025.1"/>
    </source>
</evidence>
<protein>
    <submittedName>
        <fullName evidence="1">Uncharacterized protein</fullName>
    </submittedName>
</protein>
<accession>M5RUQ1</accession>
<evidence type="ECO:0000313" key="2">
    <source>
        <dbReference type="Proteomes" id="UP000011991"/>
    </source>
</evidence>
<name>M5RUQ1_9BACT</name>
<dbReference type="Proteomes" id="UP000011991">
    <property type="component" value="Unassembled WGS sequence"/>
</dbReference>
<dbReference type="PATRIC" id="fig|1265738.3.peg.50"/>
<dbReference type="AlphaFoldDB" id="M5RUQ1"/>